<evidence type="ECO:0000259" key="2">
    <source>
        <dbReference type="Pfam" id="PF13175"/>
    </source>
</evidence>
<dbReference type="EMBL" id="FCNP01000004">
    <property type="protein sequence ID" value="CVI54693.1"/>
    <property type="molecule type" value="Genomic_DNA"/>
</dbReference>
<dbReference type="Pfam" id="PF13175">
    <property type="entry name" value="AAA_15"/>
    <property type="match status" value="2"/>
</dbReference>
<reference evidence="4" key="1">
    <citation type="submission" date="2016-01" db="EMBL/GenBank/DDBJ databases">
        <authorList>
            <person name="Regsiter A."/>
            <person name="william w."/>
        </authorList>
    </citation>
    <scope>NUCLEOTIDE SEQUENCE</scope>
    <source>
        <strain evidence="4">NCPPB 1641</strain>
    </source>
</reference>
<gene>
    <name evidence="4" type="ORF">AGR7A_Cc120207</name>
</gene>
<keyword evidence="5" id="KW-1185">Reference proteome</keyword>
<dbReference type="Pfam" id="PF20469">
    <property type="entry name" value="OLD-like_TOPRIM"/>
    <property type="match status" value="1"/>
</dbReference>
<evidence type="ECO:0000259" key="3">
    <source>
        <dbReference type="Pfam" id="PF20469"/>
    </source>
</evidence>
<name>A0A1S7TJA6_9HYPH</name>
<dbReference type="AlphaFoldDB" id="A0A1S7TJA6"/>
<dbReference type="PANTHER" id="PTHR43581:SF4">
    <property type="entry name" value="ATP_GTP PHOSPHATASE"/>
    <property type="match status" value="1"/>
</dbReference>
<evidence type="ECO:0000256" key="1">
    <source>
        <dbReference type="SAM" id="MobiDB-lite"/>
    </source>
</evidence>
<dbReference type="InterPro" id="IPR051396">
    <property type="entry name" value="Bact_Antivir_Def_Nuclease"/>
</dbReference>
<sequence length="618" mass="67809">MRIASVKISNFRGIKTAYLLLPAHAVIIGDNNVGKSTVLEAIDLCLGPDRLNRLPPIDEHDFHLGRYLASAAAPPKDGKADAAAEAAPKPAGEEPAAGESSNPIIEIELTVTGLSEEQRDHFNSNIEWWDEATEALFNGSAEELDDSLSIPAIRVTFRGWYDEAEDDFAGKTYYTRSLAEDEAPSTFGKRDKQKCGFLYLRTLRTGSRALSLERGSLLDIILRLKEIRPRMWEDTLQGLKSLDVATDPDLGLSGVLESVAKAMKKYVPKEWGTNPHLRISNLTREHLRKAITAFIATGEGDHAAPFFRQGTGTINMLVLALLSQIAEDKQNVIFAMEEVETAIPPYAQKRIVHELRKLSAQSIVTSHSPYVLEEFGVDETLILSRAADGVMKKSTVRLPDSIKPKRYRQDFRQRFCECLLAGRVLVVEGATEASSFPAVARRLAELDPESYQSLEALGISVFDAGSDSQVAPMAKLFSDLGKRIFGACDHQTAESQAAIEAEVEKLYMHDQHGFEALVLGNTTAAAMERFADLVEWPQHLTTKYAGNPKSNIAGALMDLFTWNKGGWSAADFLAQCTVEEIPQFLRDACTDLKERCAPSEPEADLGASVVEAGGQDAV</sequence>
<proteinExistence type="predicted"/>
<accession>A0A1S7TJA6</accession>
<evidence type="ECO:0000313" key="5">
    <source>
        <dbReference type="Proteomes" id="UP000192140"/>
    </source>
</evidence>
<feature type="domain" description="Endonuclease GajA/Old nuclease/RecF-like AAA" evidence="2">
    <location>
        <begin position="1"/>
        <end position="63"/>
    </location>
</feature>
<dbReference type="RefSeq" id="WP_080853129.1">
    <property type="nucleotide sequence ID" value="NZ_LT009775.1"/>
</dbReference>
<feature type="compositionally biased region" description="Low complexity" evidence="1">
    <location>
        <begin position="83"/>
        <end position="101"/>
    </location>
</feature>
<evidence type="ECO:0000313" key="4">
    <source>
        <dbReference type="EMBL" id="CVI54693.1"/>
    </source>
</evidence>
<dbReference type="InterPro" id="IPR027417">
    <property type="entry name" value="P-loop_NTPase"/>
</dbReference>
<protein>
    <submittedName>
        <fullName evidence="4">ATP-dependent endonuclease family protein</fullName>
    </submittedName>
</protein>
<organism evidence="4 5">
    <name type="scientific">Agrobacterium deltaense NCPPB 1641</name>
    <dbReference type="NCBI Taxonomy" id="1183425"/>
    <lineage>
        <taxon>Bacteria</taxon>
        <taxon>Pseudomonadati</taxon>
        <taxon>Pseudomonadota</taxon>
        <taxon>Alphaproteobacteria</taxon>
        <taxon>Hyphomicrobiales</taxon>
        <taxon>Rhizobiaceae</taxon>
        <taxon>Rhizobium/Agrobacterium group</taxon>
        <taxon>Agrobacterium</taxon>
    </lineage>
</organism>
<dbReference type="Gene3D" id="3.40.50.300">
    <property type="entry name" value="P-loop containing nucleotide triphosphate hydrolases"/>
    <property type="match status" value="2"/>
</dbReference>
<comment type="caution">
    <text evidence="4">The sequence shown here is derived from an EMBL/GenBank/DDBJ whole genome shotgun (WGS) entry which is preliminary data.</text>
</comment>
<feature type="domain" description="Endonuclease GajA/Old nuclease/RecF-like AAA" evidence="2">
    <location>
        <begin position="284"/>
        <end position="371"/>
    </location>
</feature>
<dbReference type="PANTHER" id="PTHR43581">
    <property type="entry name" value="ATP/GTP PHOSPHATASE"/>
    <property type="match status" value="1"/>
</dbReference>
<dbReference type="InterPro" id="IPR034139">
    <property type="entry name" value="TOPRIM_OLD"/>
</dbReference>
<feature type="domain" description="OLD protein-like TOPRIM" evidence="3">
    <location>
        <begin position="419"/>
        <end position="489"/>
    </location>
</feature>
<dbReference type="SUPFAM" id="SSF52540">
    <property type="entry name" value="P-loop containing nucleoside triphosphate hydrolases"/>
    <property type="match status" value="1"/>
</dbReference>
<keyword evidence="4" id="KW-0255">Endonuclease</keyword>
<keyword evidence="4" id="KW-0378">Hydrolase</keyword>
<keyword evidence="4" id="KW-0540">Nuclease</keyword>
<dbReference type="GO" id="GO:0004519">
    <property type="term" value="F:endonuclease activity"/>
    <property type="evidence" value="ECO:0007669"/>
    <property type="project" value="UniProtKB-KW"/>
</dbReference>
<dbReference type="Proteomes" id="UP000192140">
    <property type="component" value="Unassembled WGS sequence"/>
</dbReference>
<dbReference type="InterPro" id="IPR041685">
    <property type="entry name" value="AAA_GajA/Old/RecF-like"/>
</dbReference>
<feature type="region of interest" description="Disordered" evidence="1">
    <location>
        <begin position="73"/>
        <end position="102"/>
    </location>
</feature>